<dbReference type="EMBL" id="FRXO01000004">
    <property type="protein sequence ID" value="SHO65808.1"/>
    <property type="molecule type" value="Genomic_DNA"/>
</dbReference>
<gene>
    <name evidence="2" type="ORF">SAMN02745172_02455</name>
</gene>
<dbReference type="PANTHER" id="PTHR37829:SF3">
    <property type="entry name" value="PROTEIN JAYE-RELATED"/>
    <property type="match status" value="1"/>
</dbReference>
<dbReference type="InterPro" id="IPR058531">
    <property type="entry name" value="Baseplate_J_M"/>
</dbReference>
<accession>A0A1M7ZLN3</accession>
<name>A0A1M7ZLN3_9HYPH</name>
<evidence type="ECO:0000313" key="2">
    <source>
        <dbReference type="EMBL" id="SHO65808.1"/>
    </source>
</evidence>
<evidence type="ECO:0000313" key="3">
    <source>
        <dbReference type="Proteomes" id="UP000186406"/>
    </source>
</evidence>
<reference evidence="2 3" key="1">
    <citation type="submission" date="2016-12" db="EMBL/GenBank/DDBJ databases">
        <authorList>
            <person name="Song W.-J."/>
            <person name="Kurnit D.M."/>
        </authorList>
    </citation>
    <scope>NUCLEOTIDE SEQUENCE [LARGE SCALE GENOMIC DNA]</scope>
    <source>
        <strain evidence="2 3">DSM 19599</strain>
    </source>
</reference>
<dbReference type="OrthoDB" id="7565172at2"/>
<keyword evidence="3" id="KW-1185">Reference proteome</keyword>
<feature type="domain" description="Baseplate J-like central" evidence="1">
    <location>
        <begin position="193"/>
        <end position="267"/>
    </location>
</feature>
<dbReference type="PANTHER" id="PTHR37829">
    <property type="entry name" value="PHAGE-LIKE ELEMENT PBSX PROTEIN XKDT"/>
    <property type="match status" value="1"/>
</dbReference>
<proteinExistence type="predicted"/>
<protein>
    <submittedName>
        <fullName evidence="2">Uncharacterized phage protein gp47/JayE</fullName>
    </submittedName>
</protein>
<dbReference type="RefSeq" id="WP_073628973.1">
    <property type="nucleotide sequence ID" value="NZ_FRXO01000004.1"/>
</dbReference>
<dbReference type="Proteomes" id="UP000186406">
    <property type="component" value="Unassembled WGS sequence"/>
</dbReference>
<organism evidence="2 3">
    <name type="scientific">Pseudoxanthobacter soli DSM 19599</name>
    <dbReference type="NCBI Taxonomy" id="1123029"/>
    <lineage>
        <taxon>Bacteria</taxon>
        <taxon>Pseudomonadati</taxon>
        <taxon>Pseudomonadota</taxon>
        <taxon>Alphaproteobacteria</taxon>
        <taxon>Hyphomicrobiales</taxon>
        <taxon>Segnochrobactraceae</taxon>
        <taxon>Pseudoxanthobacter</taxon>
    </lineage>
</organism>
<dbReference type="AlphaFoldDB" id="A0A1M7ZLN3"/>
<dbReference type="STRING" id="1123029.SAMN02745172_02455"/>
<dbReference type="Pfam" id="PF26078">
    <property type="entry name" value="Baseplate_J_M"/>
    <property type="match status" value="1"/>
</dbReference>
<sequence length="367" mass="37700">MAFQIETLKQLSDRVRQAFRAEMPGTDAWIWPNNLYVVAKVLGGLLSSFFGRLDYVARQRFTVSADRDGLIEQGRDFGLAPLPPAPATGSAVVSTTGGLTVLAGAILVRADGATYTVTDGGGLSIAGDLVVSVQATAAGAAGNAIAGTALTALSGVSGATGTVVGARGLTGGADVEGTEAFRSRILWRKRYPAQGGAPPDYVEWVKQVAGVTRVYVERHYAGPGTVRLYPLMDEAAADGIPSAESIADIYDVVDALAPGEAVVSVAAAVALPVAVTVSGLSPATSAVEEAVRAELAAMMRREGRVAGTDPGHPSFDFLATPLTLSRSWFWQAAANASGEERHEIVAPAADVVVPAGALPVLGVVTFV</sequence>
<evidence type="ECO:0000259" key="1">
    <source>
        <dbReference type="Pfam" id="PF26078"/>
    </source>
</evidence>
<dbReference type="InterPro" id="IPR052399">
    <property type="entry name" value="Phage_Baseplate_Assmbl_Protein"/>
</dbReference>